<dbReference type="InterPro" id="IPR006148">
    <property type="entry name" value="Glc/Gal-6P_isomerase"/>
</dbReference>
<dbReference type="InterPro" id="IPR024078">
    <property type="entry name" value="LmbE-like_dom_sf"/>
</dbReference>
<dbReference type="InterPro" id="IPR052960">
    <property type="entry name" value="GlcN6P_deaminase-like"/>
</dbReference>
<dbReference type="AlphaFoldDB" id="A0A4R2EM19"/>
<dbReference type="GO" id="GO:0006046">
    <property type="term" value="P:N-acetylglucosamine catabolic process"/>
    <property type="evidence" value="ECO:0007669"/>
    <property type="project" value="UniProtKB-UniRule"/>
</dbReference>
<accession>A0A4R2EM19</accession>
<keyword evidence="4" id="KW-1185">Reference proteome</keyword>
<dbReference type="GO" id="GO:0005975">
    <property type="term" value="P:carbohydrate metabolic process"/>
    <property type="evidence" value="ECO:0007669"/>
    <property type="project" value="InterPro"/>
</dbReference>
<dbReference type="PANTHER" id="PTHR42892:SF1">
    <property type="entry name" value="GLUCOSAMINE-6-PHOSPHATE ISOMERASE"/>
    <property type="match status" value="1"/>
</dbReference>
<dbReference type="EMBL" id="SLWB01000006">
    <property type="protein sequence ID" value="TCN68426.1"/>
    <property type="molecule type" value="Genomic_DNA"/>
</dbReference>
<evidence type="ECO:0000313" key="4">
    <source>
        <dbReference type="Proteomes" id="UP000294830"/>
    </source>
</evidence>
<dbReference type="EC" id="3.5.99.6" evidence="1"/>
<dbReference type="NCBIfam" id="TIGR00502">
    <property type="entry name" value="nagB"/>
    <property type="match status" value="1"/>
</dbReference>
<dbReference type="Gene3D" id="3.40.50.10320">
    <property type="entry name" value="LmbE-like"/>
    <property type="match status" value="1"/>
</dbReference>
<dbReference type="SUPFAM" id="SSF100950">
    <property type="entry name" value="NagB/RpiA/CoA transferase-like"/>
    <property type="match status" value="1"/>
</dbReference>
<dbReference type="CDD" id="cd01399">
    <property type="entry name" value="GlcN6P_deaminase"/>
    <property type="match status" value="1"/>
</dbReference>
<feature type="domain" description="Glucosamine/galactosamine-6-phosphate isomerase" evidence="2">
    <location>
        <begin position="44"/>
        <end position="266"/>
    </location>
</feature>
<dbReference type="OrthoDB" id="9791139at2"/>
<dbReference type="Pfam" id="PF01182">
    <property type="entry name" value="Glucosamine_iso"/>
    <property type="match status" value="1"/>
</dbReference>
<dbReference type="Gene3D" id="3.40.50.1360">
    <property type="match status" value="1"/>
</dbReference>
<reference evidence="3 4" key="1">
    <citation type="submission" date="2019-03" db="EMBL/GenBank/DDBJ databases">
        <title>Genomic Encyclopedia of Archaeal and Bacterial Type Strains, Phase II (KMG-II): from individual species to whole genera.</title>
        <authorList>
            <person name="Goeker M."/>
        </authorList>
    </citation>
    <scope>NUCLEOTIDE SEQUENCE [LARGE SCALE GENOMIC DNA]</scope>
    <source>
        <strain evidence="3 4">RL-C</strain>
    </source>
</reference>
<dbReference type="GO" id="GO:0004342">
    <property type="term" value="F:glucosamine-6-phosphate deaminase activity"/>
    <property type="evidence" value="ECO:0007669"/>
    <property type="project" value="UniProtKB-UniRule"/>
</dbReference>
<dbReference type="Proteomes" id="UP000294830">
    <property type="component" value="Unassembled WGS sequence"/>
</dbReference>
<evidence type="ECO:0000256" key="1">
    <source>
        <dbReference type="NCBIfam" id="TIGR00502"/>
    </source>
</evidence>
<name>A0A4R2EM19_9BACT</name>
<dbReference type="InterPro" id="IPR003737">
    <property type="entry name" value="GlcNAc_PI_deacetylase-related"/>
</dbReference>
<organism evidence="3 4">
    <name type="scientific">Acetobacteroides hydrogenigenes</name>
    <dbReference type="NCBI Taxonomy" id="979970"/>
    <lineage>
        <taxon>Bacteria</taxon>
        <taxon>Pseudomonadati</taxon>
        <taxon>Bacteroidota</taxon>
        <taxon>Bacteroidia</taxon>
        <taxon>Bacteroidales</taxon>
        <taxon>Rikenellaceae</taxon>
        <taxon>Acetobacteroides</taxon>
    </lineage>
</organism>
<dbReference type="InterPro" id="IPR004547">
    <property type="entry name" value="Glucosamine6P_isomerase"/>
</dbReference>
<evidence type="ECO:0000313" key="3">
    <source>
        <dbReference type="EMBL" id="TCN68426.1"/>
    </source>
</evidence>
<comment type="caution">
    <text evidence="3">The sequence shown here is derived from an EMBL/GenBank/DDBJ whole genome shotgun (WGS) entry which is preliminary data.</text>
</comment>
<gene>
    <name evidence="3" type="ORF">CLV25_1066</name>
</gene>
<evidence type="ECO:0000259" key="2">
    <source>
        <dbReference type="Pfam" id="PF01182"/>
    </source>
</evidence>
<protein>
    <recommendedName>
        <fullName evidence="1">Glucosamine-6-phosphate deaminase</fullName>
        <ecNumber evidence="1">3.5.99.6</ecNumber>
    </recommendedName>
</protein>
<dbReference type="InterPro" id="IPR037171">
    <property type="entry name" value="NagB/RpiA_transferase-like"/>
</dbReference>
<dbReference type="NCBIfam" id="NF002557">
    <property type="entry name" value="PRK02122.1"/>
    <property type="match status" value="1"/>
</dbReference>
<sequence length="662" mass="74988">MNKTDEVIQKYYNPFEYASPFRNGAEPESIRERYERIPTAIYPTASEAVKIVAKEVANLITSKAQKGEMCVLGLATGSSPIPFYKELVRMHKEEGLSFKNVVTFNLDEYYPMEPTAKQSYVRFMNENLFDHIDILPENVNIPDGTLPVDKVTDFCKKYDAKIDSYGGLDLQVLGIGRTGHIGFNEPGSLLNSPTRMVSLDPLTRFDAASDFGGEENVPRKAITMGVASIMKAKRIVLFAWGDAKAEIIRKAVEGPVSEQIPTTFLQLHPNTNILCDFGAAMELTRVKHPWLVGSCVWHPRLIRKAVVWLCQELGKPILKLTDADYREHGLSELLEEYGYASTVNIKVFNDLQHTISGWPGGKPNADDATRPERALPFPKKVVIFSPHPDDDVISMGGTFARLINQGHDVHVAYQVSGNIAVFDDYALRFLDFLRDVQHIYHIKDFDASSIYNNAQSIIANRKPGDADSDALKMLKGAIRRGEARAACRYLGLDEAHVHFLDLPFYETGKVKKSPKTQADVDIVKNLLQELQPHQIYAAGDLADPHGTHKVCIETIIEACKQLKNEAWFKDCRIWLYRGAWMEWDLDMVDMAVPLSPEEVKIKRLAIYRHQSQKDMVPFPGKDPREFWQRSEDRNHATADLYDKLGMAEYQAIECFVRYDHFI</sequence>
<dbReference type="RefSeq" id="WP_131839016.1">
    <property type="nucleotide sequence ID" value="NZ_SLWB01000006.1"/>
</dbReference>
<proteinExistence type="predicted"/>
<dbReference type="Pfam" id="PF02585">
    <property type="entry name" value="PIG-L"/>
    <property type="match status" value="1"/>
</dbReference>
<dbReference type="PANTHER" id="PTHR42892">
    <property type="entry name" value="GLUCOSAMINE-6-PHOSPHATE DEAMINASE-LIKE PROTEIN BT_0258-RELATED"/>
    <property type="match status" value="1"/>
</dbReference>
<dbReference type="SUPFAM" id="SSF102588">
    <property type="entry name" value="LmbE-like"/>
    <property type="match status" value="1"/>
</dbReference>